<keyword evidence="1" id="KW-0597">Phosphoprotein</keyword>
<name>A0AAF0EIW4_9BASI</name>
<gene>
    <name evidence="10" type="primary">BCD1</name>
    <name evidence="10" type="ORF">MNAN1_001477</name>
</gene>
<dbReference type="EMBL" id="CP119893">
    <property type="protein sequence ID" value="WFD26494.1"/>
    <property type="molecule type" value="Genomic_DNA"/>
</dbReference>
<dbReference type="InterPro" id="IPR007529">
    <property type="entry name" value="Znf_HIT"/>
</dbReference>
<evidence type="ECO:0000259" key="9">
    <source>
        <dbReference type="PROSITE" id="PS51083"/>
    </source>
</evidence>
<evidence type="ECO:0000256" key="1">
    <source>
        <dbReference type="ARBA" id="ARBA00022553"/>
    </source>
</evidence>
<evidence type="ECO:0000256" key="6">
    <source>
        <dbReference type="ARBA" id="ARBA00049654"/>
    </source>
</evidence>
<dbReference type="InterPro" id="IPR051639">
    <property type="entry name" value="BCD1"/>
</dbReference>
<dbReference type="GO" id="GO:0000492">
    <property type="term" value="P:box C/D snoRNP assembly"/>
    <property type="evidence" value="ECO:0007669"/>
    <property type="project" value="TreeGrafter"/>
</dbReference>
<feature type="domain" description="HIT-type" evidence="9">
    <location>
        <begin position="9"/>
        <end position="43"/>
    </location>
</feature>
<dbReference type="GO" id="GO:0000463">
    <property type="term" value="P:maturation of LSU-rRNA from tricistronic rRNA transcript (SSU-rRNA, 5.8S rRNA, LSU-rRNA)"/>
    <property type="evidence" value="ECO:0007669"/>
    <property type="project" value="TreeGrafter"/>
</dbReference>
<dbReference type="GO" id="GO:0008270">
    <property type="term" value="F:zinc ion binding"/>
    <property type="evidence" value="ECO:0007669"/>
    <property type="project" value="UniProtKB-UniRule"/>
</dbReference>
<dbReference type="PANTHER" id="PTHR13483">
    <property type="entry name" value="BOX C_D SNORNA PROTEIN 1-RELATED"/>
    <property type="match status" value="1"/>
</dbReference>
<reference evidence="10" key="1">
    <citation type="submission" date="2023-03" db="EMBL/GenBank/DDBJ databases">
        <title>Mating type loci evolution in Malassezia.</title>
        <authorList>
            <person name="Coelho M.A."/>
        </authorList>
    </citation>
    <scope>NUCLEOTIDE SEQUENCE</scope>
    <source>
        <strain evidence="10">CBS 9557</strain>
    </source>
</reference>
<dbReference type="GO" id="GO:0070761">
    <property type="term" value="C:pre-snoRNP complex"/>
    <property type="evidence" value="ECO:0007669"/>
    <property type="project" value="TreeGrafter"/>
</dbReference>
<evidence type="ECO:0000256" key="8">
    <source>
        <dbReference type="SAM" id="MobiDB-lite"/>
    </source>
</evidence>
<evidence type="ECO:0000313" key="10">
    <source>
        <dbReference type="EMBL" id="WFD26494.1"/>
    </source>
</evidence>
<dbReference type="Gene3D" id="3.30.60.190">
    <property type="match status" value="1"/>
</dbReference>
<dbReference type="Pfam" id="PF25790">
    <property type="entry name" value="BCD1"/>
    <property type="match status" value="1"/>
</dbReference>
<dbReference type="GO" id="GO:0048254">
    <property type="term" value="P:snoRNA localization"/>
    <property type="evidence" value="ECO:0007669"/>
    <property type="project" value="TreeGrafter"/>
</dbReference>
<proteinExistence type="inferred from homology"/>
<sequence>MPIAAASTCASCQAASCKYTCPYCAATTCSLRCSQEHRATKACEQARAAFEAERAKGVGPSLLARERGNVARFVPMKDYDYNQMLDDYQFLNKVGRMVSSTGRSLSEAHMLPQDHAPGSHVRRGTASQQRREALAKQLGFHKLPIMLLPDGMSRRKMNRTHWGAKQRCMFYTLQVQFPCHATESVSDLGHLVQGPLIHSLSPSTVVSTEVLSDLERQCARRHQMSLSQWHAGTEAAEHQAKRHKRDDNQRFWRMDPAILGLLGLTGTDEVWTQWPTSARLLLHIYELRLRNETSAKYLDWWLRKGASQEPPISLVRPPPAVLLPQHVLDHVSQLCSDTPPVNSPAALPNTVQHYVEVPAAMTLDALLRSLPVNFGIVEFPEVSIWPTQALNVAQRRGQVQLHSLQEEPVKQDLPKDNVPTKAPSPLVAAEPQPIPPKQAPVTLVAYADSSDDDE</sequence>
<evidence type="ECO:0000256" key="5">
    <source>
        <dbReference type="ARBA" id="ARBA00049598"/>
    </source>
</evidence>
<dbReference type="InterPro" id="IPR057721">
    <property type="entry name" value="BCD1_alpha/beta"/>
</dbReference>
<dbReference type="PANTHER" id="PTHR13483:SF3">
    <property type="entry name" value="BOX C_D SNORNA PROTEIN 1"/>
    <property type="match status" value="1"/>
</dbReference>
<protein>
    <submittedName>
        <fullName evidence="10">Box C/D snoRNA accumulation</fullName>
    </submittedName>
</protein>
<dbReference type="GO" id="GO:0005634">
    <property type="term" value="C:nucleus"/>
    <property type="evidence" value="ECO:0007669"/>
    <property type="project" value="TreeGrafter"/>
</dbReference>
<evidence type="ECO:0000313" key="11">
    <source>
        <dbReference type="Proteomes" id="UP001213623"/>
    </source>
</evidence>
<dbReference type="SUPFAM" id="SSF144232">
    <property type="entry name" value="HIT/MYND zinc finger-like"/>
    <property type="match status" value="1"/>
</dbReference>
<organism evidence="10 11">
    <name type="scientific">Malassezia nana</name>
    <dbReference type="NCBI Taxonomy" id="180528"/>
    <lineage>
        <taxon>Eukaryota</taxon>
        <taxon>Fungi</taxon>
        <taxon>Dikarya</taxon>
        <taxon>Basidiomycota</taxon>
        <taxon>Ustilaginomycotina</taxon>
        <taxon>Malasseziomycetes</taxon>
        <taxon>Malasseziales</taxon>
        <taxon>Malasseziaceae</taxon>
        <taxon>Malassezia</taxon>
    </lineage>
</organism>
<accession>A0AAF0EIW4</accession>
<comment type="similarity">
    <text evidence="6">Belongs to the BCD1 family.</text>
</comment>
<keyword evidence="4" id="KW-0862">Zinc</keyword>
<keyword evidence="3 7" id="KW-0863">Zinc-finger</keyword>
<evidence type="ECO:0000256" key="2">
    <source>
        <dbReference type="ARBA" id="ARBA00022723"/>
    </source>
</evidence>
<evidence type="ECO:0000256" key="4">
    <source>
        <dbReference type="ARBA" id="ARBA00022833"/>
    </source>
</evidence>
<evidence type="ECO:0000256" key="3">
    <source>
        <dbReference type="ARBA" id="ARBA00022771"/>
    </source>
</evidence>
<dbReference type="PROSITE" id="PS51083">
    <property type="entry name" value="ZF_HIT"/>
    <property type="match status" value="1"/>
</dbReference>
<comment type="function">
    <text evidence="5">Required for box C/D snoRNAs accumulation involved in snoRNA processing, snoRNA transport to the nucleolus and ribosome biogenesis.</text>
</comment>
<dbReference type="Proteomes" id="UP001213623">
    <property type="component" value="Chromosome 2"/>
</dbReference>
<keyword evidence="11" id="KW-1185">Reference proteome</keyword>
<dbReference type="AlphaFoldDB" id="A0AAF0EIW4"/>
<feature type="region of interest" description="Disordered" evidence="8">
    <location>
        <begin position="407"/>
        <end position="439"/>
    </location>
</feature>
<evidence type="ECO:0000256" key="7">
    <source>
        <dbReference type="PROSITE-ProRule" id="PRU00453"/>
    </source>
</evidence>
<keyword evidence="2" id="KW-0479">Metal-binding</keyword>
<dbReference type="CDD" id="cd23023">
    <property type="entry name" value="zf-HIT_BCD1"/>
    <property type="match status" value="1"/>
</dbReference>